<proteinExistence type="predicted"/>
<accession>A0A7S3KUB7</accession>
<evidence type="ECO:0000313" key="1">
    <source>
        <dbReference type="EMBL" id="CAE0392314.1"/>
    </source>
</evidence>
<gene>
    <name evidence="1" type="ORF">ECRA1380_LOCUS17291</name>
</gene>
<dbReference type="AlphaFoldDB" id="A0A7S3KUB7"/>
<protein>
    <submittedName>
        <fullName evidence="1">Uncharacterized protein</fullName>
    </submittedName>
</protein>
<reference evidence="1" key="1">
    <citation type="submission" date="2021-01" db="EMBL/GenBank/DDBJ databases">
        <authorList>
            <person name="Corre E."/>
            <person name="Pelletier E."/>
            <person name="Niang G."/>
            <person name="Scheremetjew M."/>
            <person name="Finn R."/>
            <person name="Kale V."/>
            <person name="Holt S."/>
            <person name="Cochrane G."/>
            <person name="Meng A."/>
            <person name="Brown T."/>
            <person name="Cohen L."/>
        </authorList>
    </citation>
    <scope>NUCLEOTIDE SEQUENCE</scope>
    <source>
        <strain evidence="1">CT5</strain>
    </source>
</reference>
<dbReference type="EMBL" id="HBIK01036964">
    <property type="protein sequence ID" value="CAE0392314.1"/>
    <property type="molecule type" value="Transcribed_RNA"/>
</dbReference>
<sequence>MNFITVSNVPKVAADANGVLQMQGTYPLQKPLMPSALNVCLAQSTRLLYLLFSKLSDWIFVFQRSIGKVQSQYISPEIDPISIILKILGLLSLSSSLDFRVP</sequence>
<organism evidence="1">
    <name type="scientific">Euplotes crassus</name>
    <dbReference type="NCBI Taxonomy" id="5936"/>
    <lineage>
        <taxon>Eukaryota</taxon>
        <taxon>Sar</taxon>
        <taxon>Alveolata</taxon>
        <taxon>Ciliophora</taxon>
        <taxon>Intramacronucleata</taxon>
        <taxon>Spirotrichea</taxon>
        <taxon>Hypotrichia</taxon>
        <taxon>Euplotida</taxon>
        <taxon>Euplotidae</taxon>
        <taxon>Moneuplotes</taxon>
    </lineage>
</organism>
<name>A0A7S3KUB7_EUPCR</name>